<organism evidence="2 3">
    <name type="scientific">Nocardia nova</name>
    <dbReference type="NCBI Taxonomy" id="37330"/>
    <lineage>
        <taxon>Bacteria</taxon>
        <taxon>Bacillati</taxon>
        <taxon>Actinomycetota</taxon>
        <taxon>Actinomycetes</taxon>
        <taxon>Mycobacteriales</taxon>
        <taxon>Nocardiaceae</taxon>
        <taxon>Nocardia</taxon>
    </lineage>
</organism>
<feature type="transmembrane region" description="Helical" evidence="1">
    <location>
        <begin position="21"/>
        <end position="43"/>
    </location>
</feature>
<evidence type="ECO:0000313" key="3">
    <source>
        <dbReference type="Proteomes" id="UP000239874"/>
    </source>
</evidence>
<feature type="transmembrane region" description="Helical" evidence="1">
    <location>
        <begin position="117"/>
        <end position="138"/>
    </location>
</feature>
<name>A0A2S6ASN5_9NOCA</name>
<evidence type="ECO:0000256" key="1">
    <source>
        <dbReference type="SAM" id="Phobius"/>
    </source>
</evidence>
<feature type="transmembrane region" description="Helical" evidence="1">
    <location>
        <begin position="150"/>
        <end position="171"/>
    </location>
</feature>
<accession>A0A2S6ASN5</accession>
<feature type="transmembrane region" description="Helical" evidence="1">
    <location>
        <begin position="64"/>
        <end position="81"/>
    </location>
</feature>
<dbReference type="RefSeq" id="WP_104379888.1">
    <property type="nucleotide sequence ID" value="NZ_PSZC01000006.1"/>
</dbReference>
<feature type="transmembrane region" description="Helical" evidence="1">
    <location>
        <begin position="191"/>
        <end position="214"/>
    </location>
</feature>
<sequence length="219" mass="23409">MTEVTTGTLSAPTVAGRSAEFWGYLMWGLAGIVIAVPELAAVFDLADWPTISATIGHLEDGHSWVRLVVVFVIVVLAYYSLPQLAMPPEQPAMVAGRQTTANGRLTPDPDAVRTEGMGGYLVLACAALTAAVAFAGGARAVDPGTFTGAYVLYGTIAVMWVILPSVLSMFFAREVPFPTLFRTLGYLEHRAGFVTALLLGLLAILLIHLALYPWPRMNS</sequence>
<dbReference type="OrthoDB" id="4569220at2"/>
<dbReference type="AlphaFoldDB" id="A0A2S6ASN5"/>
<dbReference type="Proteomes" id="UP000239874">
    <property type="component" value="Unassembled WGS sequence"/>
</dbReference>
<keyword evidence="1" id="KW-0812">Transmembrane</keyword>
<comment type="caution">
    <text evidence="2">The sequence shown here is derived from an EMBL/GenBank/DDBJ whole genome shotgun (WGS) entry which is preliminary data.</text>
</comment>
<gene>
    <name evidence="2" type="ORF">C5E45_10955</name>
</gene>
<proteinExistence type="predicted"/>
<reference evidence="2 3" key="1">
    <citation type="submission" date="2018-02" db="EMBL/GenBank/DDBJ databases">
        <title>8 Nocardia nova and 1 Nocardia cyriacigeorgica strain used for evolution to TMP-SMX.</title>
        <authorList>
            <person name="Mehta H."/>
            <person name="Weng J."/>
            <person name="Shamoo Y."/>
        </authorList>
    </citation>
    <scope>NUCLEOTIDE SEQUENCE [LARGE SCALE GENOMIC DNA]</scope>
    <source>
        <strain evidence="2 3">MDA3139</strain>
    </source>
</reference>
<keyword evidence="1" id="KW-0472">Membrane</keyword>
<keyword evidence="1" id="KW-1133">Transmembrane helix</keyword>
<evidence type="ECO:0000313" key="2">
    <source>
        <dbReference type="EMBL" id="PPJ38255.1"/>
    </source>
</evidence>
<dbReference type="EMBL" id="PSZC01000006">
    <property type="protein sequence ID" value="PPJ38255.1"/>
    <property type="molecule type" value="Genomic_DNA"/>
</dbReference>
<protein>
    <submittedName>
        <fullName evidence="2">Uncharacterized protein</fullName>
    </submittedName>
</protein>